<dbReference type="AlphaFoldDB" id="A0A5N5FBI9"/>
<reference evidence="1 2" key="3">
    <citation type="submission" date="2019-11" db="EMBL/GenBank/DDBJ databases">
        <title>A de novo genome assembly of a pear dwarfing rootstock.</title>
        <authorList>
            <person name="Wang F."/>
            <person name="Wang J."/>
            <person name="Li S."/>
            <person name="Zhang Y."/>
            <person name="Fang M."/>
            <person name="Ma L."/>
            <person name="Zhao Y."/>
            <person name="Jiang S."/>
        </authorList>
    </citation>
    <scope>NUCLEOTIDE SEQUENCE [LARGE SCALE GENOMIC DNA]</scope>
    <source>
        <strain evidence="1">S2</strain>
        <tissue evidence="1">Leaf</tissue>
    </source>
</reference>
<gene>
    <name evidence="1" type="ORF">D8674_010608</name>
</gene>
<reference evidence="1 2" key="1">
    <citation type="submission" date="2019-09" db="EMBL/GenBank/DDBJ databases">
        <authorList>
            <person name="Ou C."/>
        </authorList>
    </citation>
    <scope>NUCLEOTIDE SEQUENCE [LARGE SCALE GENOMIC DNA]</scope>
    <source>
        <strain evidence="1">S2</strain>
        <tissue evidence="1">Leaf</tissue>
    </source>
</reference>
<proteinExistence type="predicted"/>
<keyword evidence="2" id="KW-1185">Reference proteome</keyword>
<evidence type="ECO:0000313" key="2">
    <source>
        <dbReference type="Proteomes" id="UP000327157"/>
    </source>
</evidence>
<comment type="caution">
    <text evidence="1">The sequence shown here is derived from an EMBL/GenBank/DDBJ whole genome shotgun (WGS) entry which is preliminary data.</text>
</comment>
<reference evidence="2" key="2">
    <citation type="submission" date="2019-10" db="EMBL/GenBank/DDBJ databases">
        <title>A de novo genome assembly of a pear dwarfing rootstock.</title>
        <authorList>
            <person name="Wang F."/>
            <person name="Wang J."/>
            <person name="Li S."/>
            <person name="Zhang Y."/>
            <person name="Fang M."/>
            <person name="Ma L."/>
            <person name="Zhao Y."/>
            <person name="Jiang S."/>
        </authorList>
    </citation>
    <scope>NUCLEOTIDE SEQUENCE [LARGE SCALE GENOMIC DNA]</scope>
</reference>
<organism evidence="1 2">
    <name type="scientific">Pyrus ussuriensis x Pyrus communis</name>
    <dbReference type="NCBI Taxonomy" id="2448454"/>
    <lineage>
        <taxon>Eukaryota</taxon>
        <taxon>Viridiplantae</taxon>
        <taxon>Streptophyta</taxon>
        <taxon>Embryophyta</taxon>
        <taxon>Tracheophyta</taxon>
        <taxon>Spermatophyta</taxon>
        <taxon>Magnoliopsida</taxon>
        <taxon>eudicotyledons</taxon>
        <taxon>Gunneridae</taxon>
        <taxon>Pentapetalae</taxon>
        <taxon>rosids</taxon>
        <taxon>fabids</taxon>
        <taxon>Rosales</taxon>
        <taxon>Rosaceae</taxon>
        <taxon>Amygdaloideae</taxon>
        <taxon>Maleae</taxon>
        <taxon>Pyrus</taxon>
    </lineage>
</organism>
<dbReference type="EMBL" id="SMOL01000753">
    <property type="protein sequence ID" value="KAB2600337.1"/>
    <property type="molecule type" value="Genomic_DNA"/>
</dbReference>
<protein>
    <submittedName>
        <fullName evidence="1">Uncharacterized protein</fullName>
    </submittedName>
</protein>
<sequence length="59" mass="6568">MMHALRGKISLKIQDISFVVDLDKDVALRLHTTIELVLKTCPEGTSRANPNASQRIQPP</sequence>
<accession>A0A5N5FBI9</accession>
<name>A0A5N5FBI9_9ROSA</name>
<dbReference type="Proteomes" id="UP000327157">
    <property type="component" value="Chromosome 13"/>
</dbReference>
<evidence type="ECO:0000313" key="1">
    <source>
        <dbReference type="EMBL" id="KAB2600337.1"/>
    </source>
</evidence>